<dbReference type="GO" id="GO:0005829">
    <property type="term" value="C:cytosol"/>
    <property type="evidence" value="ECO:0007669"/>
    <property type="project" value="TreeGrafter"/>
</dbReference>
<evidence type="ECO:0000313" key="3">
    <source>
        <dbReference type="Proteomes" id="UP000311382"/>
    </source>
</evidence>
<keyword evidence="3" id="KW-1185">Reference proteome</keyword>
<dbReference type="AlphaFoldDB" id="A0A5C5G1A7"/>
<feature type="domain" description="Nucleoside phosphorylase" evidence="1">
    <location>
        <begin position="31"/>
        <end position="255"/>
    </location>
</feature>
<dbReference type="GO" id="GO:0004850">
    <property type="term" value="F:uridine phosphorylase activity"/>
    <property type="evidence" value="ECO:0007669"/>
    <property type="project" value="TreeGrafter"/>
</dbReference>
<dbReference type="GO" id="GO:0006218">
    <property type="term" value="P:uridine catabolic process"/>
    <property type="evidence" value="ECO:0007669"/>
    <property type="project" value="TreeGrafter"/>
</dbReference>
<gene>
    <name evidence="2" type="ORF">DMC30DRAFT_414649</name>
</gene>
<dbReference type="CDD" id="cd17769">
    <property type="entry name" value="NP_TgUP-like"/>
    <property type="match status" value="1"/>
</dbReference>
<dbReference type="SUPFAM" id="SSF53167">
    <property type="entry name" value="Purine and uridine phosphorylases"/>
    <property type="match status" value="1"/>
</dbReference>
<dbReference type="PANTHER" id="PTHR43691:SF14">
    <property type="entry name" value="URIDINE PHOSPHORYLASE"/>
    <property type="match status" value="1"/>
</dbReference>
<sequence length="297" mass="32320">MLDKITNANFPMDADGRVYHVSVKAGQVANRVVTVGDPARLHRFKRFLDAEPKPFEHTSARGYTTVTGRYKGVPMTLIAIGMGVSMVDFFVREVRAVVEGDLAIIRFGSCGSLDPSLPVGSIGVPEKALQISTNYAHWHGDAEGEAPPYLFSPPIPADADLQAALVSTLDNSVASSTCQVRSLALHASADCFYSSQGRIDRNFQDDNESLIDDLVKENPGCASLEMETAHLLHLSHLSPRIRAAACHMVFADRTGGAFIDPSVVEELEPRVGRACLDALAEWEVDHEHPERGAVWEL</sequence>
<dbReference type="PANTHER" id="PTHR43691">
    <property type="entry name" value="URIDINE PHOSPHORYLASE"/>
    <property type="match status" value="1"/>
</dbReference>
<dbReference type="Pfam" id="PF01048">
    <property type="entry name" value="PNP_UDP_1"/>
    <property type="match status" value="1"/>
</dbReference>
<evidence type="ECO:0000313" key="2">
    <source>
        <dbReference type="EMBL" id="TNY22910.1"/>
    </source>
</evidence>
<evidence type="ECO:0000259" key="1">
    <source>
        <dbReference type="Pfam" id="PF01048"/>
    </source>
</evidence>
<dbReference type="Proteomes" id="UP000311382">
    <property type="component" value="Unassembled WGS sequence"/>
</dbReference>
<dbReference type="InterPro" id="IPR000845">
    <property type="entry name" value="Nucleoside_phosphorylase_d"/>
</dbReference>
<reference evidence="2 3" key="1">
    <citation type="submission" date="2019-03" db="EMBL/GenBank/DDBJ databases">
        <title>Rhodosporidium diobovatum UCD-FST 08-225 genome sequencing, assembly, and annotation.</title>
        <authorList>
            <person name="Fakankun I.U."/>
            <person name="Fristensky B."/>
            <person name="Levin D.B."/>
        </authorList>
    </citation>
    <scope>NUCLEOTIDE SEQUENCE [LARGE SCALE GENOMIC DNA]</scope>
    <source>
        <strain evidence="2 3">UCD-FST 08-225</strain>
    </source>
</reference>
<dbReference type="EMBL" id="SOZI01000018">
    <property type="protein sequence ID" value="TNY22910.1"/>
    <property type="molecule type" value="Genomic_DNA"/>
</dbReference>
<proteinExistence type="predicted"/>
<dbReference type="InterPro" id="IPR035994">
    <property type="entry name" value="Nucleoside_phosphorylase_sf"/>
</dbReference>
<accession>A0A5C5G1A7</accession>
<dbReference type="STRING" id="5288.A0A5C5G1A7"/>
<protein>
    <submittedName>
        <fullName evidence="2">Nucleoside phosphorylase domain-containing protein</fullName>
    </submittedName>
</protein>
<dbReference type="OrthoDB" id="416752at2759"/>
<dbReference type="Gene3D" id="3.40.50.1580">
    <property type="entry name" value="Nucleoside phosphorylase domain"/>
    <property type="match status" value="1"/>
</dbReference>
<comment type="caution">
    <text evidence="2">The sequence shown here is derived from an EMBL/GenBank/DDBJ whole genome shotgun (WGS) entry which is preliminary data.</text>
</comment>
<organism evidence="2 3">
    <name type="scientific">Rhodotorula diobovata</name>
    <dbReference type="NCBI Taxonomy" id="5288"/>
    <lineage>
        <taxon>Eukaryota</taxon>
        <taxon>Fungi</taxon>
        <taxon>Dikarya</taxon>
        <taxon>Basidiomycota</taxon>
        <taxon>Pucciniomycotina</taxon>
        <taxon>Microbotryomycetes</taxon>
        <taxon>Sporidiobolales</taxon>
        <taxon>Sporidiobolaceae</taxon>
        <taxon>Rhodotorula</taxon>
    </lineage>
</organism>
<name>A0A5C5G1A7_9BASI</name>